<evidence type="ECO:0000256" key="6">
    <source>
        <dbReference type="ARBA" id="ARBA00023242"/>
    </source>
</evidence>
<dbReference type="PROSITE" id="PS01358">
    <property type="entry name" value="ZF_RANBP2_1"/>
    <property type="match status" value="1"/>
</dbReference>
<dbReference type="PROSITE" id="PS50199">
    <property type="entry name" value="ZF_RANBP2_2"/>
    <property type="match status" value="1"/>
</dbReference>
<evidence type="ECO:0000259" key="9">
    <source>
        <dbReference type="PROSITE" id="PS50199"/>
    </source>
</evidence>
<evidence type="ECO:0000256" key="8">
    <source>
        <dbReference type="SAM" id="MobiDB-lite"/>
    </source>
</evidence>
<keyword evidence="5" id="KW-0694">RNA-binding</keyword>
<feature type="compositionally biased region" description="Pro residues" evidence="8">
    <location>
        <begin position="68"/>
        <end position="81"/>
    </location>
</feature>
<evidence type="ECO:0000256" key="4">
    <source>
        <dbReference type="ARBA" id="ARBA00022833"/>
    </source>
</evidence>
<dbReference type="PANTHER" id="PTHR23238">
    <property type="entry name" value="RNA BINDING PROTEIN"/>
    <property type="match status" value="1"/>
</dbReference>
<reference evidence="11" key="1">
    <citation type="submission" date="2013-06" db="EMBL/GenBank/DDBJ databases">
        <authorList>
            <person name="Zhao Q."/>
        </authorList>
    </citation>
    <scope>NUCLEOTIDE SEQUENCE</scope>
    <source>
        <strain evidence="11">cv. W1943</strain>
    </source>
</reference>
<dbReference type="EnsemblPlants" id="ORUFI02G12090.1">
    <property type="protein sequence ID" value="ORUFI02G12090.1"/>
    <property type="gene ID" value="ORUFI02G12090"/>
</dbReference>
<evidence type="ECO:0000256" key="3">
    <source>
        <dbReference type="ARBA" id="ARBA00022771"/>
    </source>
</evidence>
<dbReference type="InterPro" id="IPR001876">
    <property type="entry name" value="Znf_RanBP2"/>
</dbReference>
<dbReference type="GO" id="GO:0008270">
    <property type="term" value="F:zinc ion binding"/>
    <property type="evidence" value="ECO:0007669"/>
    <property type="project" value="UniProtKB-KW"/>
</dbReference>
<evidence type="ECO:0000256" key="7">
    <source>
        <dbReference type="PROSITE-ProRule" id="PRU00322"/>
    </source>
</evidence>
<evidence type="ECO:0000256" key="5">
    <source>
        <dbReference type="ARBA" id="ARBA00022884"/>
    </source>
</evidence>
<evidence type="ECO:0000313" key="11">
    <source>
        <dbReference type="Proteomes" id="UP000008022"/>
    </source>
</evidence>
<dbReference type="OMA" id="CNKERYA"/>
<keyword evidence="11" id="KW-1185">Reference proteome</keyword>
<feature type="compositionally biased region" description="Basic and acidic residues" evidence="8">
    <location>
        <begin position="50"/>
        <end position="67"/>
    </location>
</feature>
<dbReference type="Gramene" id="ORUFI02G12090.1">
    <property type="protein sequence ID" value="ORUFI02G12090.1"/>
    <property type="gene ID" value="ORUFI02G12090"/>
</dbReference>
<keyword evidence="3 7" id="KW-0863">Zinc-finger</keyword>
<dbReference type="GO" id="GO:0006355">
    <property type="term" value="P:regulation of DNA-templated transcription"/>
    <property type="evidence" value="ECO:0007669"/>
    <property type="project" value="InterPro"/>
</dbReference>
<dbReference type="GO" id="GO:0005634">
    <property type="term" value="C:nucleus"/>
    <property type="evidence" value="ECO:0007669"/>
    <property type="project" value="UniProtKB-SubCell"/>
</dbReference>
<evidence type="ECO:0000256" key="2">
    <source>
        <dbReference type="ARBA" id="ARBA00022723"/>
    </source>
</evidence>
<dbReference type="Proteomes" id="UP000008022">
    <property type="component" value="Unassembled WGS sequence"/>
</dbReference>
<dbReference type="InterPro" id="IPR036443">
    <property type="entry name" value="Znf_RanBP2_sf"/>
</dbReference>
<dbReference type="GO" id="GO:0003723">
    <property type="term" value="F:RNA binding"/>
    <property type="evidence" value="ECO:0007669"/>
    <property type="project" value="UniProtKB-KW"/>
</dbReference>
<protein>
    <recommendedName>
        <fullName evidence="9">RanBP2-type domain-containing protein</fullName>
    </recommendedName>
</protein>
<feature type="region of interest" description="Disordered" evidence="8">
    <location>
        <begin position="1"/>
        <end position="143"/>
    </location>
</feature>
<keyword evidence="2" id="KW-0479">Metal-binding</keyword>
<comment type="subcellular location">
    <subcellularLocation>
        <location evidence="1">Nucleus</location>
    </subcellularLocation>
</comment>
<dbReference type="eggNOG" id="ENOG502QS08">
    <property type="taxonomic scope" value="Eukaryota"/>
</dbReference>
<name>A0A0E0NCY8_ORYRU</name>
<dbReference type="InterPro" id="IPR034870">
    <property type="entry name" value="TET_fam"/>
</dbReference>
<feature type="compositionally biased region" description="Basic and acidic residues" evidence="8">
    <location>
        <begin position="453"/>
        <end position="466"/>
    </location>
</feature>
<feature type="region of interest" description="Disordered" evidence="8">
    <location>
        <begin position="208"/>
        <end position="230"/>
    </location>
</feature>
<dbReference type="SUPFAM" id="SSF90209">
    <property type="entry name" value="Ran binding protein zinc finger-like"/>
    <property type="match status" value="1"/>
</dbReference>
<feature type="region of interest" description="Disordered" evidence="8">
    <location>
        <begin position="289"/>
        <end position="476"/>
    </location>
</feature>
<reference evidence="10" key="2">
    <citation type="submission" date="2015-06" db="UniProtKB">
        <authorList>
            <consortium name="EnsemblPlants"/>
        </authorList>
    </citation>
    <scope>IDENTIFICATION</scope>
</reference>
<dbReference type="SMART" id="SM00547">
    <property type="entry name" value="ZnF_RBZ"/>
    <property type="match status" value="1"/>
</dbReference>
<accession>A0A0E0NCY8</accession>
<dbReference type="AlphaFoldDB" id="A0A0E0NCY8"/>
<feature type="compositionally biased region" description="Basic and acidic residues" evidence="8">
    <location>
        <begin position="350"/>
        <end position="400"/>
    </location>
</feature>
<sequence>MRPRRRDASASDSDDADARSSSPRPRRRPDPAPPRAPLLSSLVVKLQPRGPEEEHGAADRLERRRDPPPAARRPPREPSPPGFMRRRESRQTPPPQQPHAAPRRRGGSASPPPPRRRGSPLGFRPRYPQPREEPQGERAIASYPFFPSEDTVFWFPRKHLPKENVVENEGYHPHSGSMIPPRGRGVESSNFNDGSRYGYELASKGGERLQYVSPPNGRGRPHRRDGGAPGKDFIFINGEYVHRNDPNLSPREGDWICQNPTCGNLNFARRSHCNNCNKERYAPAMYKSSYSPDRRQFNSPPQGPPSRVIGPPSGRDLPREKQRYRSPPRGWGMVRPDDHRDYSTQLSQDRPGRMADPMHRDRINFGDELPHRQRGKFDWDGYNHREHPRDGPYLDRREPRLGSPRGNWGQAVRDRSHSPMRNKPMNRGLDLRERSRSPFRDRPLNKASIGRGGPDRDYVHPFDTHGRPHNLGNSRGHGYRQEDDLFPIRNQGDQRVLSRHRNGIH</sequence>
<proteinExistence type="predicted"/>
<dbReference type="STRING" id="4529.A0A0E0NCY8"/>
<feature type="domain" description="RanBP2-type" evidence="9">
    <location>
        <begin position="251"/>
        <end position="282"/>
    </location>
</feature>
<feature type="compositionally biased region" description="Basic and acidic residues" evidence="8">
    <location>
        <begin position="429"/>
        <end position="444"/>
    </location>
</feature>
<keyword evidence="6" id="KW-0539">Nucleus</keyword>
<organism evidence="10 11">
    <name type="scientific">Oryza rufipogon</name>
    <name type="common">Brownbeard rice</name>
    <name type="synonym">Asian wild rice</name>
    <dbReference type="NCBI Taxonomy" id="4529"/>
    <lineage>
        <taxon>Eukaryota</taxon>
        <taxon>Viridiplantae</taxon>
        <taxon>Streptophyta</taxon>
        <taxon>Embryophyta</taxon>
        <taxon>Tracheophyta</taxon>
        <taxon>Spermatophyta</taxon>
        <taxon>Magnoliopsida</taxon>
        <taxon>Liliopsida</taxon>
        <taxon>Poales</taxon>
        <taxon>Poaceae</taxon>
        <taxon>BOP clade</taxon>
        <taxon>Oryzoideae</taxon>
        <taxon>Oryzeae</taxon>
        <taxon>Oryzinae</taxon>
        <taxon>Oryza</taxon>
    </lineage>
</organism>
<evidence type="ECO:0000256" key="1">
    <source>
        <dbReference type="ARBA" id="ARBA00004123"/>
    </source>
</evidence>
<dbReference type="HOGENOM" id="CLU_571579_0_0_1"/>
<keyword evidence="4" id="KW-0862">Zinc</keyword>
<dbReference type="FunFam" id="4.10.1060.10:FF:000017">
    <property type="entry name" value="FUS RNA-binding protein"/>
    <property type="match status" value="1"/>
</dbReference>
<evidence type="ECO:0000313" key="10">
    <source>
        <dbReference type="EnsemblPlants" id="ORUFI02G12090.1"/>
    </source>
</evidence>
<dbReference type="Gene3D" id="4.10.1060.10">
    <property type="entry name" value="Zinc finger, RanBP2-type"/>
    <property type="match status" value="1"/>
</dbReference>